<organism evidence="6 7">
    <name type="scientific">Drosophila albomicans</name>
    <name type="common">Fruit fly</name>
    <dbReference type="NCBI Taxonomy" id="7291"/>
    <lineage>
        <taxon>Eukaryota</taxon>
        <taxon>Metazoa</taxon>
        <taxon>Ecdysozoa</taxon>
        <taxon>Arthropoda</taxon>
        <taxon>Hexapoda</taxon>
        <taxon>Insecta</taxon>
        <taxon>Pterygota</taxon>
        <taxon>Neoptera</taxon>
        <taxon>Endopterygota</taxon>
        <taxon>Diptera</taxon>
        <taxon>Brachycera</taxon>
        <taxon>Muscomorpha</taxon>
        <taxon>Ephydroidea</taxon>
        <taxon>Drosophilidae</taxon>
        <taxon>Drosophila</taxon>
    </lineage>
</organism>
<accession>A0A6P8X2H4</accession>
<evidence type="ECO:0000313" key="6">
    <source>
        <dbReference type="Proteomes" id="UP000515160"/>
    </source>
</evidence>
<dbReference type="GeneID" id="117571949"/>
<gene>
    <name evidence="7" type="primary">LOC117571949</name>
</gene>
<feature type="region of interest" description="Disordered" evidence="4">
    <location>
        <begin position="486"/>
        <end position="511"/>
    </location>
</feature>
<dbReference type="PANTHER" id="PTHR12446:SF34">
    <property type="entry name" value="PROTEIN LIN-54 HOMOLOG"/>
    <property type="match status" value="1"/>
</dbReference>
<dbReference type="InterPro" id="IPR033467">
    <property type="entry name" value="Tesmin/TSO1-like_CXC"/>
</dbReference>
<evidence type="ECO:0000256" key="2">
    <source>
        <dbReference type="ARBA" id="ARBA00007267"/>
    </source>
</evidence>
<comment type="subcellular location">
    <subcellularLocation>
        <location evidence="1">Nucleus</location>
    </subcellularLocation>
</comment>
<evidence type="ECO:0000256" key="3">
    <source>
        <dbReference type="ARBA" id="ARBA00023242"/>
    </source>
</evidence>
<evidence type="ECO:0000256" key="4">
    <source>
        <dbReference type="SAM" id="MobiDB-lite"/>
    </source>
</evidence>
<feature type="compositionally biased region" description="Low complexity" evidence="4">
    <location>
        <begin position="431"/>
        <end position="464"/>
    </location>
</feature>
<dbReference type="InterPro" id="IPR028307">
    <property type="entry name" value="Lin-54_fam"/>
</dbReference>
<dbReference type="AlphaFoldDB" id="A0A6P8X2H4"/>
<proteinExistence type="inferred from homology"/>
<evidence type="ECO:0000313" key="7">
    <source>
        <dbReference type="RefSeq" id="XP_034110336.1"/>
    </source>
</evidence>
<feature type="compositionally biased region" description="Polar residues" evidence="4">
    <location>
        <begin position="486"/>
        <end position="496"/>
    </location>
</feature>
<evidence type="ECO:0000259" key="5">
    <source>
        <dbReference type="PROSITE" id="PS51634"/>
    </source>
</evidence>
<feature type="region of interest" description="Disordered" evidence="4">
    <location>
        <begin position="732"/>
        <end position="791"/>
    </location>
</feature>
<dbReference type="Pfam" id="PF03638">
    <property type="entry name" value="TCR"/>
    <property type="match status" value="2"/>
</dbReference>
<sequence>MFAYRVSGAQDELDDTTPLPELTLYDLLEPSTTSKEQHLSQADNDIAQDDDDVDEDDADECEEEFLSTSLNESLNTPKIKKPSIVRILENKRLTAPAPIGTALKTMLGGPIRIVSTPTKSTTQGTEVKILNKLQQPVKSFANVPVKIGSTTIATPAAGATKNLSGVTMTPIKMADGKLLFLQKSIATPGGAAAKLPISGASTRLIAQSSAAGGGTRQTVLPKGVTITSSGLIKSSASIAPIAVKGLTTIGSSKPTTLINTSVQSSPAVTNSTAAAPSTTATAATTIQMSSKMPIKVVRTADGKLIKLNQGAAPTMLLNAKAAAVSVKPSGSTATATAIASTSSSNTSSNKPVTTQVIIKGPLKQISAGSSLRPVINNVPSSSATAVNNSSTGSSPTTAATSATLPTGKMLVQSLTGKQIVVASKNIIKLSPKPAASGSANANASSSVSPSGTANTASTGTTPTGLHAIQLPGKSGVQYVRVLPNSGGASKVSTSPQRVPLGRPSSNPTVSVSVGSTSKIVMKTMGGSIVPLPSMQTLVPRRVAGTPVSAVHGKAPGKGVSNNANLEGARKHRLSDLNVQIKHLINDSNETAGPDAKKARYVISMPQISASATATTTTTPATQQQMQKLAATRPTTVQRVAVQGGNSSSSSNSGETRKVYNLVTKSDANGVKYMICNKSGEGGKPRTVFNTTMRRGYTLADSKLRRPTTLSPQQIRFKQMKLQQQRQVLAQAQAKLRQQQQHKQQQSPQATKPLQQQQKSQSTTAQANKSSVPGKPLFDILKPPPPPTPAPAATTVIEALGGSRRKHCNCSKSQCLKLYCDCFANGEFCQDCTCKDCFNNLDYEVKRERAIRSCLERNPSAFKPKITAPNSGDMRLHNKGCNCKRSGCLKNYCECYEAKIPCSAMCKCVGCRNMEDRPDVDMDSMDSLADVKSRPNKMKDLNGAHAHDNRSNAYLTDDVIEATIMCMISRIVMHEKQNLPIEDTEREVMEELGESLNQIITFAKEKNDTIQMDDPKTTA</sequence>
<reference evidence="7" key="1">
    <citation type="submission" date="2025-08" db="UniProtKB">
        <authorList>
            <consortium name="RefSeq"/>
        </authorList>
    </citation>
    <scope>IDENTIFICATION</scope>
    <source>
        <strain evidence="7">15112-1751.03</strain>
        <tissue evidence="7">Whole Adult</tissue>
    </source>
</reference>
<dbReference type="OrthoDB" id="6283463at2759"/>
<dbReference type="InterPro" id="IPR005172">
    <property type="entry name" value="CRC"/>
</dbReference>
<dbReference type="GO" id="GO:0005634">
    <property type="term" value="C:nucleus"/>
    <property type="evidence" value="ECO:0007669"/>
    <property type="project" value="UniProtKB-SubCell"/>
</dbReference>
<keyword evidence="3" id="KW-0539">Nucleus</keyword>
<protein>
    <submittedName>
        <fullName evidence="7">Protein lin-54 homolog isoform X1</fullName>
    </submittedName>
</protein>
<name>A0A6P8X2H4_DROAB</name>
<dbReference type="GO" id="GO:0006355">
    <property type="term" value="P:regulation of DNA-templated transcription"/>
    <property type="evidence" value="ECO:0007669"/>
    <property type="project" value="TreeGrafter"/>
</dbReference>
<feature type="compositionally biased region" description="Low complexity" evidence="4">
    <location>
        <begin position="732"/>
        <end position="766"/>
    </location>
</feature>
<dbReference type="Proteomes" id="UP000515160">
    <property type="component" value="Chromosome 3"/>
</dbReference>
<dbReference type="PROSITE" id="PS51634">
    <property type="entry name" value="CRC"/>
    <property type="match status" value="1"/>
</dbReference>
<feature type="region of interest" description="Disordered" evidence="4">
    <location>
        <begin position="431"/>
        <end position="466"/>
    </location>
</feature>
<dbReference type="RefSeq" id="XP_034110336.1">
    <property type="nucleotide sequence ID" value="XM_034254445.2"/>
</dbReference>
<comment type="similarity">
    <text evidence="2">Belongs to the lin-54 family.</text>
</comment>
<dbReference type="CTD" id="36499"/>
<keyword evidence="6" id="KW-1185">Reference proteome</keyword>
<dbReference type="SMART" id="SM01114">
    <property type="entry name" value="CXC"/>
    <property type="match status" value="2"/>
</dbReference>
<evidence type="ECO:0000256" key="1">
    <source>
        <dbReference type="ARBA" id="ARBA00004123"/>
    </source>
</evidence>
<feature type="region of interest" description="Disordered" evidence="4">
    <location>
        <begin position="382"/>
        <end position="401"/>
    </location>
</feature>
<feature type="domain" description="CRC" evidence="5">
    <location>
        <begin position="803"/>
        <end position="915"/>
    </location>
</feature>
<feature type="compositionally biased region" description="Acidic residues" evidence="4">
    <location>
        <begin position="46"/>
        <end position="58"/>
    </location>
</feature>
<feature type="region of interest" description="Disordered" evidence="4">
    <location>
        <begin position="29"/>
        <end position="58"/>
    </location>
</feature>
<dbReference type="PANTHER" id="PTHR12446">
    <property type="entry name" value="TESMIN/TSO1-RELATED"/>
    <property type="match status" value="1"/>
</dbReference>